<dbReference type="GO" id="GO:0003735">
    <property type="term" value="F:structural constituent of ribosome"/>
    <property type="evidence" value="ECO:0007669"/>
    <property type="project" value="InterPro"/>
</dbReference>
<organism evidence="5 6">
    <name type="scientific">Vicingus serpentipes</name>
    <dbReference type="NCBI Taxonomy" id="1926625"/>
    <lineage>
        <taxon>Bacteria</taxon>
        <taxon>Pseudomonadati</taxon>
        <taxon>Bacteroidota</taxon>
        <taxon>Flavobacteriia</taxon>
        <taxon>Flavobacteriales</taxon>
        <taxon>Vicingaceae</taxon>
        <taxon>Vicingus</taxon>
    </lineage>
</organism>
<keyword evidence="3 4" id="KW-0687">Ribonucleoprotein</keyword>
<comment type="similarity">
    <text evidence="1 4">Belongs to the universal ribosomal protein uL23 family.</text>
</comment>
<dbReference type="HAMAP" id="MF_01369_B">
    <property type="entry name" value="Ribosomal_uL23_B"/>
    <property type="match status" value="1"/>
</dbReference>
<dbReference type="GO" id="GO:1990904">
    <property type="term" value="C:ribonucleoprotein complex"/>
    <property type="evidence" value="ECO:0007669"/>
    <property type="project" value="UniProtKB-KW"/>
</dbReference>
<proteinExistence type="inferred from homology"/>
<dbReference type="Gene3D" id="3.30.70.330">
    <property type="match status" value="1"/>
</dbReference>
<evidence type="ECO:0000313" key="5">
    <source>
        <dbReference type="EMBL" id="TXB67350.1"/>
    </source>
</evidence>
<evidence type="ECO:0000256" key="2">
    <source>
        <dbReference type="ARBA" id="ARBA00022980"/>
    </source>
</evidence>
<accession>A0A5C6S0H2</accession>
<comment type="subunit">
    <text evidence="4">Part of the 50S ribosomal subunit. Contacts protein L29, and trigger factor when it is bound to the ribosome.</text>
</comment>
<reference evidence="5 6" key="1">
    <citation type="submission" date="2019-08" db="EMBL/GenBank/DDBJ databases">
        <title>Genome of Vicingus serpentipes NCIMB 15042.</title>
        <authorList>
            <person name="Bowman J.P."/>
        </authorList>
    </citation>
    <scope>NUCLEOTIDE SEQUENCE [LARGE SCALE GENOMIC DNA]</scope>
    <source>
        <strain evidence="5 6">NCIMB 15042</strain>
    </source>
</reference>
<dbReference type="RefSeq" id="WP_147098801.1">
    <property type="nucleotide sequence ID" value="NZ_VOOS01000001.1"/>
</dbReference>
<dbReference type="EMBL" id="VOOS01000001">
    <property type="protein sequence ID" value="TXB67350.1"/>
    <property type="molecule type" value="Genomic_DNA"/>
</dbReference>
<comment type="function">
    <text evidence="4">One of the early assembly proteins it binds 23S rRNA. One of the proteins that surrounds the polypeptide exit tunnel on the outside of the ribosome. Forms the main docking site for trigger factor binding to the ribosome.</text>
</comment>
<dbReference type="GO" id="GO:0006412">
    <property type="term" value="P:translation"/>
    <property type="evidence" value="ECO:0007669"/>
    <property type="project" value="UniProtKB-UniRule"/>
</dbReference>
<keyword evidence="2 4" id="KW-0689">Ribosomal protein</keyword>
<dbReference type="InterPro" id="IPR013025">
    <property type="entry name" value="Ribosomal_uL23-like"/>
</dbReference>
<protein>
    <recommendedName>
        <fullName evidence="4">Large ribosomal subunit protein uL23</fullName>
    </recommendedName>
</protein>
<dbReference type="NCBIfam" id="NF004363">
    <property type="entry name" value="PRK05738.2-4"/>
    <property type="match status" value="1"/>
</dbReference>
<dbReference type="InterPro" id="IPR012678">
    <property type="entry name" value="Ribosomal_uL23/eL15/eS24_sf"/>
</dbReference>
<dbReference type="PANTHER" id="PTHR11620">
    <property type="entry name" value="60S RIBOSOMAL PROTEIN L23A"/>
    <property type="match status" value="1"/>
</dbReference>
<sequence>MSIIIKPVVTEKMTAQTEKLNRYGFVVDHKANKVQIKKAVEGMYSVTVESVNTMVYAGKSKSRFTKAGLISGRTNRFKKAIITVAEGDVIDFYSNI</sequence>
<dbReference type="InterPro" id="IPR012677">
    <property type="entry name" value="Nucleotide-bd_a/b_plait_sf"/>
</dbReference>
<comment type="caution">
    <text evidence="5">The sequence shown here is derived from an EMBL/GenBank/DDBJ whole genome shotgun (WGS) entry which is preliminary data.</text>
</comment>
<evidence type="ECO:0000313" key="6">
    <source>
        <dbReference type="Proteomes" id="UP000321721"/>
    </source>
</evidence>
<keyword evidence="4" id="KW-0694">RNA-binding</keyword>
<dbReference type="AlphaFoldDB" id="A0A5C6S0H2"/>
<keyword evidence="6" id="KW-1185">Reference proteome</keyword>
<dbReference type="GO" id="GO:0005840">
    <property type="term" value="C:ribosome"/>
    <property type="evidence" value="ECO:0007669"/>
    <property type="project" value="UniProtKB-KW"/>
</dbReference>
<evidence type="ECO:0000256" key="3">
    <source>
        <dbReference type="ARBA" id="ARBA00023274"/>
    </source>
</evidence>
<evidence type="ECO:0000256" key="4">
    <source>
        <dbReference type="HAMAP-Rule" id="MF_01369"/>
    </source>
</evidence>
<dbReference type="OrthoDB" id="9797862at2"/>
<dbReference type="Proteomes" id="UP000321721">
    <property type="component" value="Unassembled WGS sequence"/>
</dbReference>
<name>A0A5C6S0H2_9FLAO</name>
<keyword evidence="4" id="KW-0699">rRNA-binding</keyword>
<dbReference type="GO" id="GO:0019843">
    <property type="term" value="F:rRNA binding"/>
    <property type="evidence" value="ECO:0007669"/>
    <property type="project" value="UniProtKB-UniRule"/>
</dbReference>
<gene>
    <name evidence="4" type="primary">rplW</name>
    <name evidence="5" type="ORF">FRY74_03940</name>
</gene>
<evidence type="ECO:0000256" key="1">
    <source>
        <dbReference type="ARBA" id="ARBA00006700"/>
    </source>
</evidence>
<dbReference type="SUPFAM" id="SSF54189">
    <property type="entry name" value="Ribosomal proteins S24e, L23 and L15e"/>
    <property type="match status" value="1"/>
</dbReference>
<dbReference type="Pfam" id="PF00276">
    <property type="entry name" value="Ribosomal_L23"/>
    <property type="match status" value="1"/>
</dbReference>